<evidence type="ECO:0000313" key="1">
    <source>
        <dbReference type="EMBL" id="AJG42960.1"/>
    </source>
</evidence>
<dbReference type="Proteomes" id="UP000296355">
    <property type="component" value="Segment"/>
</dbReference>
<dbReference type="Pfam" id="PF05852">
    <property type="entry name" value="DUF848"/>
    <property type="match status" value="1"/>
</dbReference>
<evidence type="ECO:0000313" key="2">
    <source>
        <dbReference type="Proteomes" id="UP000296355"/>
    </source>
</evidence>
<dbReference type="EMBL" id="KP136799">
    <property type="protein sequence ID" value="AJG42960.1"/>
    <property type="molecule type" value="Genomic_DNA"/>
</dbReference>
<proteinExistence type="predicted"/>
<dbReference type="RefSeq" id="YP_010084491.1">
    <property type="nucleotide sequence ID" value="NC_055139.1"/>
</dbReference>
<keyword evidence="2" id="KW-1185">Reference proteome</keyword>
<name>A0A0R5Z2M4_9GAMA</name>
<dbReference type="KEGG" id="vg:65099482"/>
<sequence length="151" mass="17114">MASSKNTSLNLISKSLEAEINKRASISLFDRFGERSPLFQKQFQDTQASVKNYQTIKQNSQIEGAIASINSTIETKYQEFSLLSKFNKNKIKEVETLCNTVTDLKEDFDFELQEFKHISEDGGQEENTHGAEDVADTILSWKLQCLPSVPK</sequence>
<organism evidence="1 2">
    <name type="scientific">phocid gammaherpesvirus 3</name>
    <dbReference type="NCBI Taxonomy" id="2560643"/>
    <lineage>
        <taxon>Viruses</taxon>
        <taxon>Duplodnaviria</taxon>
        <taxon>Heunggongvirae</taxon>
        <taxon>Peploviricota</taxon>
        <taxon>Herviviricetes</taxon>
        <taxon>Herpesvirales</taxon>
        <taxon>Orthoherpesviridae</taxon>
        <taxon>Gammaherpesvirinae</taxon>
        <taxon>Percavirus</taxon>
        <taxon>Percavirus phocidgamma3</taxon>
    </lineage>
</organism>
<dbReference type="GeneID" id="65099482"/>
<dbReference type="InterPro" id="IPR008566">
    <property type="entry name" value="DUF848"/>
</dbReference>
<accession>A0A0R5Z2M4</accession>
<reference evidence="1" key="1">
    <citation type="submission" date="2014-11" db="EMBL/GenBank/DDBJ databases">
        <title>Gammaherpesviruses are widespread among seal species in Canada.</title>
        <authorList>
            <person name="Bellehumeur C."/>
            <person name="Nielsen O."/>
            <person name="Measures L."/>
            <person name="Harwood L."/>
            <person name="Boyle B."/>
            <person name="Gagnon C.A."/>
        </authorList>
    </citation>
    <scope>NUCLEOTIDE SEQUENCE [LARGE SCALE GENOMIC DNA]</scope>
    <source>
        <strain evidence="1">FMV04-1493874</strain>
    </source>
</reference>
<protein>
    <submittedName>
        <fullName evidence="1">Uncharacterized protein</fullName>
    </submittedName>
</protein>